<reference evidence="3" key="1">
    <citation type="submission" date="2024-07" db="EMBL/GenBank/DDBJ databases">
        <title>Two chromosome-level genome assemblies of Korean endemic species Abeliophyllum distichum and Forsythia ovata (Oleaceae).</title>
        <authorList>
            <person name="Jang H."/>
        </authorList>
    </citation>
    <scope>NUCLEOTIDE SEQUENCE [LARGE SCALE GENOMIC DNA]</scope>
</reference>
<keyword evidence="3" id="KW-1185">Reference proteome</keyword>
<keyword evidence="1" id="KW-0175">Coiled coil</keyword>
<organism evidence="2 3">
    <name type="scientific">Forsythia ovata</name>
    <dbReference type="NCBI Taxonomy" id="205694"/>
    <lineage>
        <taxon>Eukaryota</taxon>
        <taxon>Viridiplantae</taxon>
        <taxon>Streptophyta</taxon>
        <taxon>Embryophyta</taxon>
        <taxon>Tracheophyta</taxon>
        <taxon>Spermatophyta</taxon>
        <taxon>Magnoliopsida</taxon>
        <taxon>eudicotyledons</taxon>
        <taxon>Gunneridae</taxon>
        <taxon>Pentapetalae</taxon>
        <taxon>asterids</taxon>
        <taxon>lamiids</taxon>
        <taxon>Lamiales</taxon>
        <taxon>Oleaceae</taxon>
        <taxon>Forsythieae</taxon>
        <taxon>Forsythia</taxon>
    </lineage>
</organism>
<comment type="caution">
    <text evidence="2">The sequence shown here is derived from an EMBL/GenBank/DDBJ whole genome shotgun (WGS) entry which is preliminary data.</text>
</comment>
<evidence type="ECO:0000256" key="1">
    <source>
        <dbReference type="SAM" id="Coils"/>
    </source>
</evidence>
<gene>
    <name evidence="2" type="ORF">Fot_07701</name>
</gene>
<feature type="coiled-coil region" evidence="1">
    <location>
        <begin position="65"/>
        <end position="113"/>
    </location>
</feature>
<protein>
    <submittedName>
        <fullName evidence="2">Uncharacterized protein</fullName>
    </submittedName>
</protein>
<evidence type="ECO:0000313" key="3">
    <source>
        <dbReference type="Proteomes" id="UP001604277"/>
    </source>
</evidence>
<sequence length="145" mass="16932">MEGLHASLVNYLIGFLSQACLSLFRAFNQTWEDFFTTMTVCQRSHLSENHFAHAFIFMQDQNFLCEDLLMIAERYRTEVDEYNKKVNDLSSKAEPLEAEVERWTKELKELRKNPEAEKLKADVHRLASDLTATRARAQESVDKLQ</sequence>
<evidence type="ECO:0000313" key="2">
    <source>
        <dbReference type="EMBL" id="KAL2554082.1"/>
    </source>
</evidence>
<dbReference type="EMBL" id="JBFOLJ010000002">
    <property type="protein sequence ID" value="KAL2554082.1"/>
    <property type="molecule type" value="Genomic_DNA"/>
</dbReference>
<dbReference type="Proteomes" id="UP001604277">
    <property type="component" value="Unassembled WGS sequence"/>
</dbReference>
<accession>A0ABD1WWK4</accession>
<name>A0ABD1WWK4_9LAMI</name>
<dbReference type="AlphaFoldDB" id="A0ABD1WWK4"/>
<proteinExistence type="predicted"/>